<dbReference type="Proteomes" id="UP000315349">
    <property type="component" value="Chromosome"/>
</dbReference>
<keyword evidence="1" id="KW-0472">Membrane</keyword>
<keyword evidence="1" id="KW-0812">Transmembrane</keyword>
<dbReference type="KEGG" id="peh:Spb1_00340"/>
<dbReference type="AlphaFoldDB" id="A0A518GHU7"/>
<dbReference type="RefSeq" id="WP_145293962.1">
    <property type="nucleotide sequence ID" value="NZ_CP036299.1"/>
</dbReference>
<dbReference type="EMBL" id="CP036299">
    <property type="protein sequence ID" value="QDV28171.1"/>
    <property type="molecule type" value="Genomic_DNA"/>
</dbReference>
<protein>
    <submittedName>
        <fullName evidence="2">Uncharacterized protein</fullName>
    </submittedName>
</protein>
<evidence type="ECO:0000256" key="1">
    <source>
        <dbReference type="SAM" id="Phobius"/>
    </source>
</evidence>
<evidence type="ECO:0000313" key="2">
    <source>
        <dbReference type="EMBL" id="QDV28171.1"/>
    </source>
</evidence>
<feature type="transmembrane region" description="Helical" evidence="1">
    <location>
        <begin position="28"/>
        <end position="47"/>
    </location>
</feature>
<reference evidence="2 3" key="1">
    <citation type="submission" date="2019-02" db="EMBL/GenBank/DDBJ databases">
        <title>Deep-cultivation of Planctomycetes and their phenomic and genomic characterization uncovers novel biology.</title>
        <authorList>
            <person name="Wiegand S."/>
            <person name="Jogler M."/>
            <person name="Boedeker C."/>
            <person name="Pinto D."/>
            <person name="Vollmers J."/>
            <person name="Rivas-Marin E."/>
            <person name="Kohn T."/>
            <person name="Peeters S.H."/>
            <person name="Heuer A."/>
            <person name="Rast P."/>
            <person name="Oberbeckmann S."/>
            <person name="Bunk B."/>
            <person name="Jeske O."/>
            <person name="Meyerdierks A."/>
            <person name="Storesund J.E."/>
            <person name="Kallscheuer N."/>
            <person name="Luecker S."/>
            <person name="Lage O.M."/>
            <person name="Pohl T."/>
            <person name="Merkel B.J."/>
            <person name="Hornburger P."/>
            <person name="Mueller R.-W."/>
            <person name="Bruemmer F."/>
            <person name="Labrenz M."/>
            <person name="Spormann A.M."/>
            <person name="Op den Camp H."/>
            <person name="Overmann J."/>
            <person name="Amann R."/>
            <person name="Jetten M.S.M."/>
            <person name="Mascher T."/>
            <person name="Medema M.H."/>
            <person name="Devos D.P."/>
            <person name="Kaster A.-K."/>
            <person name="Ovreas L."/>
            <person name="Rohde M."/>
            <person name="Galperin M.Y."/>
            <person name="Jogler C."/>
        </authorList>
    </citation>
    <scope>NUCLEOTIDE SEQUENCE [LARGE SCALE GENOMIC DNA]</scope>
    <source>
        <strain evidence="2 3">Spb1</strain>
    </source>
</reference>
<name>A0A518GHU7_9PLAN</name>
<gene>
    <name evidence="2" type="ORF">Spb1_00340</name>
</gene>
<dbReference type="OrthoDB" id="215433at2"/>
<keyword evidence="1" id="KW-1133">Transmembrane helix</keyword>
<evidence type="ECO:0000313" key="3">
    <source>
        <dbReference type="Proteomes" id="UP000315349"/>
    </source>
</evidence>
<accession>A0A518GHU7</accession>
<organism evidence="2 3">
    <name type="scientific">Planctopirus ephydatiae</name>
    <dbReference type="NCBI Taxonomy" id="2528019"/>
    <lineage>
        <taxon>Bacteria</taxon>
        <taxon>Pseudomonadati</taxon>
        <taxon>Planctomycetota</taxon>
        <taxon>Planctomycetia</taxon>
        <taxon>Planctomycetales</taxon>
        <taxon>Planctomycetaceae</taxon>
        <taxon>Planctopirus</taxon>
    </lineage>
</organism>
<sequence>MLGLFLGAAILGLIISIMEEGEFPGWEKMTVCVLAAVIPAAILNAFLPPELFLVGLAVGALCAGCAISALCGMSVQRAAIAASIYLGINVALSLTLSALLSR</sequence>
<feature type="transmembrane region" description="Helical" evidence="1">
    <location>
        <begin position="54"/>
        <end position="75"/>
    </location>
</feature>
<proteinExistence type="predicted"/>
<keyword evidence="3" id="KW-1185">Reference proteome</keyword>
<feature type="transmembrane region" description="Helical" evidence="1">
    <location>
        <begin position="81"/>
        <end position="100"/>
    </location>
</feature>